<dbReference type="OrthoDB" id="676381at2759"/>
<accession>A0A6G1DFW4</accession>
<evidence type="ECO:0000313" key="2">
    <source>
        <dbReference type="EMBL" id="KAF0911092.1"/>
    </source>
</evidence>
<protein>
    <recommendedName>
        <fullName evidence="1">O-methyltransferase dimerisation domain-containing protein</fullName>
    </recommendedName>
</protein>
<reference evidence="2 3" key="1">
    <citation type="submission" date="2019-11" db="EMBL/GenBank/DDBJ databases">
        <title>Whole genome sequence of Oryza granulata.</title>
        <authorList>
            <person name="Li W."/>
        </authorList>
    </citation>
    <scope>NUCLEOTIDE SEQUENCE [LARGE SCALE GENOMIC DNA]</scope>
    <source>
        <strain evidence="3">cv. Menghai</strain>
        <tissue evidence="2">Leaf</tissue>
    </source>
</reference>
<evidence type="ECO:0000259" key="1">
    <source>
        <dbReference type="Pfam" id="PF08100"/>
    </source>
</evidence>
<dbReference type="InterPro" id="IPR029063">
    <property type="entry name" value="SAM-dependent_MTases_sf"/>
</dbReference>
<sequence>MALQCAVKLGIPNAIHRCGGTASLSELLAVLPVDSNKHDKLARLMRFMTMSGLFACVPATECDSGAAIMTTENVYGLTPVSRILVSDTGIDRRYVNLSPFVLAVTTQYQVNAAMHLAKWFGNETTGVEEEAPETPFMMANGTDFWGIASRDPKFNEVFNDGMGSDSRFNPACEMLRVGSPMGD</sequence>
<dbReference type="InterPro" id="IPR036390">
    <property type="entry name" value="WH_DNA-bd_sf"/>
</dbReference>
<organism evidence="2 3">
    <name type="scientific">Oryza meyeriana var. granulata</name>
    <dbReference type="NCBI Taxonomy" id="110450"/>
    <lineage>
        <taxon>Eukaryota</taxon>
        <taxon>Viridiplantae</taxon>
        <taxon>Streptophyta</taxon>
        <taxon>Embryophyta</taxon>
        <taxon>Tracheophyta</taxon>
        <taxon>Spermatophyta</taxon>
        <taxon>Magnoliopsida</taxon>
        <taxon>Liliopsida</taxon>
        <taxon>Poales</taxon>
        <taxon>Poaceae</taxon>
        <taxon>BOP clade</taxon>
        <taxon>Oryzoideae</taxon>
        <taxon>Oryzeae</taxon>
        <taxon>Oryzinae</taxon>
        <taxon>Oryza</taxon>
        <taxon>Oryza meyeriana</taxon>
    </lineage>
</organism>
<feature type="domain" description="O-methyltransferase dimerisation" evidence="1">
    <location>
        <begin position="1"/>
        <end position="86"/>
    </location>
</feature>
<proteinExistence type="predicted"/>
<dbReference type="SUPFAM" id="SSF46785">
    <property type="entry name" value="Winged helix' DNA-binding domain"/>
    <property type="match status" value="1"/>
</dbReference>
<comment type="caution">
    <text evidence="2">The sequence shown here is derived from an EMBL/GenBank/DDBJ whole genome shotgun (WGS) entry which is preliminary data.</text>
</comment>
<evidence type="ECO:0000313" key="3">
    <source>
        <dbReference type="Proteomes" id="UP000479710"/>
    </source>
</evidence>
<dbReference type="Gene3D" id="1.10.10.10">
    <property type="entry name" value="Winged helix-like DNA-binding domain superfamily/Winged helix DNA-binding domain"/>
    <property type="match status" value="1"/>
</dbReference>
<dbReference type="Proteomes" id="UP000479710">
    <property type="component" value="Unassembled WGS sequence"/>
</dbReference>
<dbReference type="InterPro" id="IPR016461">
    <property type="entry name" value="COMT-like"/>
</dbReference>
<dbReference type="PANTHER" id="PTHR11746">
    <property type="entry name" value="O-METHYLTRANSFERASE"/>
    <property type="match status" value="1"/>
</dbReference>
<gene>
    <name evidence="2" type="ORF">E2562_005473</name>
</gene>
<keyword evidence="3" id="KW-1185">Reference proteome</keyword>
<dbReference type="GO" id="GO:0046983">
    <property type="term" value="F:protein dimerization activity"/>
    <property type="evidence" value="ECO:0007669"/>
    <property type="project" value="InterPro"/>
</dbReference>
<dbReference type="InterPro" id="IPR012967">
    <property type="entry name" value="COMT_dimerisation"/>
</dbReference>
<dbReference type="Pfam" id="PF08100">
    <property type="entry name" value="Dimerisation"/>
    <property type="match status" value="1"/>
</dbReference>
<dbReference type="AlphaFoldDB" id="A0A6G1DFW4"/>
<dbReference type="PROSITE" id="PS51683">
    <property type="entry name" value="SAM_OMT_II"/>
    <property type="match status" value="1"/>
</dbReference>
<dbReference type="EMBL" id="SPHZ02000006">
    <property type="protein sequence ID" value="KAF0911092.1"/>
    <property type="molecule type" value="Genomic_DNA"/>
</dbReference>
<dbReference type="Gene3D" id="3.40.50.150">
    <property type="entry name" value="Vaccinia Virus protein VP39"/>
    <property type="match status" value="1"/>
</dbReference>
<dbReference type="GO" id="GO:0008168">
    <property type="term" value="F:methyltransferase activity"/>
    <property type="evidence" value="ECO:0007669"/>
    <property type="project" value="InterPro"/>
</dbReference>
<dbReference type="InterPro" id="IPR036388">
    <property type="entry name" value="WH-like_DNA-bd_sf"/>
</dbReference>
<name>A0A6G1DFW4_9ORYZ</name>